<dbReference type="EMBL" id="JAUSVY010000003">
    <property type="protein sequence ID" value="MDQ0505050.1"/>
    <property type="molecule type" value="Genomic_DNA"/>
</dbReference>
<dbReference type="PANTHER" id="PTHR43433:SF10">
    <property type="entry name" value="AB HYDROLASE-1 DOMAIN-CONTAINING PROTEIN"/>
    <property type="match status" value="1"/>
</dbReference>
<accession>A0ABU0LDA7</accession>
<reference evidence="2 3" key="1">
    <citation type="submission" date="2023-07" db="EMBL/GenBank/DDBJ databases">
        <title>Genomic Encyclopedia of Type Strains, Phase IV (KMG-IV): sequencing the most valuable type-strain genomes for metagenomic binning, comparative biology and taxonomic classification.</title>
        <authorList>
            <person name="Goeker M."/>
        </authorList>
    </citation>
    <scope>NUCLEOTIDE SEQUENCE [LARGE SCALE GENOMIC DNA]</scope>
    <source>
        <strain evidence="2 3">DSM 3770</strain>
    </source>
</reference>
<evidence type="ECO:0000259" key="1">
    <source>
        <dbReference type="Pfam" id="PF00561"/>
    </source>
</evidence>
<sequence length="300" mass="31322">MHPVAKADELLASIPKPRFIETPRGGLSCAIGGEGPPLLALHGIMGGLDQSWLLARALLPLWQERRIIAVARPGYPGTPLATGRTAEAQAHAYAALLDVLGLKTVQVAAFSGGGPSALAFARLYPERCRGLVLVSACTGRLETQPAALAGLERAGVFARLPGLNHVPAWLVRHWPDTAARGFVPDDRQRAQVLADPQAGPLLTALLLSSCLAMGDRMPGTLNDVAEFANLPPCCGTGIAAPVLAVHGTADGIVPLAQGLSLADQMPTARLLALKGATHMALFTHIATVRREAAWILDAEG</sequence>
<dbReference type="Proteomes" id="UP001241747">
    <property type="component" value="Unassembled WGS sequence"/>
</dbReference>
<comment type="caution">
    <text evidence="2">The sequence shown here is derived from an EMBL/GenBank/DDBJ whole genome shotgun (WGS) entry which is preliminary data.</text>
</comment>
<name>A0ABU0LDA7_XANAG</name>
<dbReference type="Gene3D" id="3.40.50.1820">
    <property type="entry name" value="alpha/beta hydrolase"/>
    <property type="match status" value="1"/>
</dbReference>
<proteinExistence type="predicted"/>
<dbReference type="Pfam" id="PF00561">
    <property type="entry name" value="Abhydrolase_1"/>
    <property type="match status" value="1"/>
</dbReference>
<organism evidence="2 3">
    <name type="scientific">Xanthobacter agilis</name>
    <dbReference type="NCBI Taxonomy" id="47492"/>
    <lineage>
        <taxon>Bacteria</taxon>
        <taxon>Pseudomonadati</taxon>
        <taxon>Pseudomonadota</taxon>
        <taxon>Alphaproteobacteria</taxon>
        <taxon>Hyphomicrobiales</taxon>
        <taxon>Xanthobacteraceae</taxon>
        <taxon>Xanthobacter</taxon>
    </lineage>
</organism>
<dbReference type="PANTHER" id="PTHR43433">
    <property type="entry name" value="HYDROLASE, ALPHA/BETA FOLD FAMILY PROTEIN"/>
    <property type="match status" value="1"/>
</dbReference>
<dbReference type="RefSeq" id="WP_237345561.1">
    <property type="nucleotide sequence ID" value="NZ_JABWGX010000011.1"/>
</dbReference>
<keyword evidence="3" id="KW-1185">Reference proteome</keyword>
<evidence type="ECO:0000313" key="3">
    <source>
        <dbReference type="Proteomes" id="UP001241747"/>
    </source>
</evidence>
<gene>
    <name evidence="2" type="ORF">QOZ94_001832</name>
</gene>
<dbReference type="InterPro" id="IPR050471">
    <property type="entry name" value="AB_hydrolase"/>
</dbReference>
<dbReference type="InterPro" id="IPR029058">
    <property type="entry name" value="AB_hydrolase_fold"/>
</dbReference>
<dbReference type="SUPFAM" id="SSF53474">
    <property type="entry name" value="alpha/beta-Hydrolases"/>
    <property type="match status" value="1"/>
</dbReference>
<feature type="domain" description="AB hydrolase-1" evidence="1">
    <location>
        <begin position="36"/>
        <end position="284"/>
    </location>
</feature>
<evidence type="ECO:0000313" key="2">
    <source>
        <dbReference type="EMBL" id="MDQ0505050.1"/>
    </source>
</evidence>
<dbReference type="InterPro" id="IPR000073">
    <property type="entry name" value="AB_hydrolase_1"/>
</dbReference>
<protein>
    <submittedName>
        <fullName evidence="2">Pimeloyl-ACP methyl ester carboxylesterase</fullName>
    </submittedName>
</protein>